<name>A0A6P2RT45_BURL3</name>
<reference evidence="1 2" key="1">
    <citation type="submission" date="2019-09" db="EMBL/GenBank/DDBJ databases">
        <authorList>
            <person name="Depoorter E."/>
        </authorList>
    </citation>
    <scope>NUCLEOTIDE SEQUENCE [LARGE SCALE GENOMIC DNA]</scope>
    <source>
        <strain evidence="1">R-15945</strain>
    </source>
</reference>
<dbReference type="Proteomes" id="UP000494174">
    <property type="component" value="Unassembled WGS sequence"/>
</dbReference>
<dbReference type="AlphaFoldDB" id="A0A6P2RT45"/>
<dbReference type="InterPro" id="IPR025145">
    <property type="entry name" value="DUF4087"/>
</dbReference>
<organism evidence="1 2">
    <name type="scientific">Burkholderia lata (strain ATCC 17760 / DSM 23089 / LMG 22485 / NCIMB 9086 / R18194 / 383)</name>
    <dbReference type="NCBI Taxonomy" id="482957"/>
    <lineage>
        <taxon>Bacteria</taxon>
        <taxon>Pseudomonadati</taxon>
        <taxon>Pseudomonadota</taxon>
        <taxon>Betaproteobacteria</taxon>
        <taxon>Burkholderiales</taxon>
        <taxon>Burkholderiaceae</taxon>
        <taxon>Burkholderia</taxon>
        <taxon>Burkholderia cepacia complex</taxon>
    </lineage>
</organism>
<dbReference type="Pfam" id="PF13316">
    <property type="entry name" value="DUF4087"/>
    <property type="match status" value="1"/>
</dbReference>
<proteinExistence type="predicted"/>
<dbReference type="EMBL" id="CABVPU010000042">
    <property type="protein sequence ID" value="VWC40016.1"/>
    <property type="molecule type" value="Genomic_DNA"/>
</dbReference>
<sequence length="84" mass="9248">MLSDYANDFVFSSTSFNRSTVPGLDEMPDMSTKGWVVTNAGGHGYGCACLDLEIDPRTREVTRIVAARPLPLKRCKADRTLRAP</sequence>
<protein>
    <submittedName>
        <fullName evidence="1">Uncharacterized protein</fullName>
    </submittedName>
</protein>
<accession>A0A6P2RT45</accession>
<evidence type="ECO:0000313" key="1">
    <source>
        <dbReference type="EMBL" id="VWC40016.1"/>
    </source>
</evidence>
<evidence type="ECO:0000313" key="2">
    <source>
        <dbReference type="Proteomes" id="UP000494174"/>
    </source>
</evidence>
<gene>
    <name evidence="1" type="ORF">BLA15945_06993</name>
</gene>